<organism evidence="2 3">
    <name type="scientific">Laceyella sediminis</name>
    <dbReference type="NCBI Taxonomy" id="573074"/>
    <lineage>
        <taxon>Bacteria</taxon>
        <taxon>Bacillati</taxon>
        <taxon>Bacillota</taxon>
        <taxon>Bacilli</taxon>
        <taxon>Bacillales</taxon>
        <taxon>Thermoactinomycetaceae</taxon>
        <taxon>Laceyella</taxon>
    </lineage>
</organism>
<evidence type="ECO:0000313" key="3">
    <source>
        <dbReference type="Proteomes" id="UP000238836"/>
    </source>
</evidence>
<feature type="transmembrane region" description="Helical" evidence="1">
    <location>
        <begin position="6"/>
        <end position="29"/>
    </location>
</feature>
<accession>A0ABX5EJ78</accession>
<keyword evidence="1" id="KW-0812">Transmembrane</keyword>
<name>A0ABX5EJ78_9BACL</name>
<gene>
    <name evidence="2" type="ORF">CLV36_1352</name>
</gene>
<keyword evidence="3" id="KW-1185">Reference proteome</keyword>
<keyword evidence="1" id="KW-1133">Transmembrane helix</keyword>
<feature type="transmembrane region" description="Helical" evidence="1">
    <location>
        <begin position="50"/>
        <end position="71"/>
    </location>
</feature>
<dbReference type="Proteomes" id="UP000238836">
    <property type="component" value="Unassembled WGS sequence"/>
</dbReference>
<reference evidence="2 3" key="1">
    <citation type="submission" date="2018-03" db="EMBL/GenBank/DDBJ databases">
        <title>Genomic Encyclopedia of Archaeal and Bacterial Type Strains, Phase II (KMG-II): from individual species to whole genera.</title>
        <authorList>
            <person name="Goeker M."/>
        </authorList>
    </citation>
    <scope>NUCLEOTIDE SEQUENCE [LARGE SCALE GENOMIC DNA]</scope>
    <source>
        <strain evidence="2 3">RHA1</strain>
    </source>
</reference>
<protein>
    <submittedName>
        <fullName evidence="2">Uncharacterized protein</fullName>
    </submittedName>
</protein>
<keyword evidence="1" id="KW-0472">Membrane</keyword>
<evidence type="ECO:0000313" key="2">
    <source>
        <dbReference type="EMBL" id="PRZ11597.1"/>
    </source>
</evidence>
<proteinExistence type="predicted"/>
<dbReference type="EMBL" id="PVTZ01000035">
    <property type="protein sequence ID" value="PRZ11597.1"/>
    <property type="molecule type" value="Genomic_DNA"/>
</dbReference>
<evidence type="ECO:0000256" key="1">
    <source>
        <dbReference type="SAM" id="Phobius"/>
    </source>
</evidence>
<sequence>MNIITLLSYLSALAVVGYFLIILYLHVKFRNYNPIYHAVSDYGIGESRKLHVLSGVCNIISSLLLVFFVMLG</sequence>
<comment type="caution">
    <text evidence="2">The sequence shown here is derived from an EMBL/GenBank/DDBJ whole genome shotgun (WGS) entry which is preliminary data.</text>
</comment>